<dbReference type="RefSeq" id="WP_159453581.1">
    <property type="nucleotide sequence ID" value="NZ_FUZU01000001.1"/>
</dbReference>
<keyword evidence="4" id="KW-0326">Glycosidase</keyword>
<dbReference type="Proteomes" id="UP000190961">
    <property type="component" value="Unassembled WGS sequence"/>
</dbReference>
<evidence type="ECO:0000256" key="2">
    <source>
        <dbReference type="ARBA" id="ARBA00022801"/>
    </source>
</evidence>
<keyword evidence="3" id="KW-0119">Carbohydrate metabolism</keyword>
<sequence>MNEKFLHVKNNGMMLLRSLVWGLLILGSTSIAVKGQTETYTSKNVAIGGGGFVSGIITNKTQQGLIYARTDVGGAYRWDAANSKWIPLLDWASEDQVGYQGVESVATDPKEPNKVYMLVGTTYFNNGKTAILRSSDYGNTFSITEVTSQFKAHGNGMGRQTGEKLVVDPNSNNILLCGTRYNGLFKSTDSGATWTILPGLDITTTPSPTNNASDANGISFVVLDPSTGSSGSPTQTIIAGVSRTGDNNLYRSDNGGATFTAIASAPTSLMPHRAVLTSDRNLYITYATELGPWNVQGSGQIWKYNLQSGAWTNITPSYPASFGGISVDPNNSNRIVASSINRYDPQGTNAWGDRIFLSTNGGSSWTDVINRGYSLDANGVSWINGQSIHWAGSIEFDPFDTKKAWVISGNGIYQTDNIDATTNVWKFQVKGLEETVALDAVSIPNGPFVSVIGDYDGFRHTDVTQYAPIHTPRMGTTTGVAYAALNPNILLRAGAKKVNDVQVGSLYYSDDMGISWTECATTKGYKGKVAISADGSTFLHCPEGSSTTYRSINKGATWTAVTGLSISGARPVADPLNAAKFYAYNSSTGALLVSTNGGVSFSSSGSAGTGGSGIIRVAPYREGDVWVSLYGGGLSRSKDSGQTFSKVNGVTNCSAVGFGKEASGQSYPAIYIWGTVNNVRGAFRSVDEGASWTRVNDDAHEYGGLANGNFIMGDMNVYGRYYMSTAGRGLVYGESNLTCTPANVVPHVKVGSQASVQTPIVSVFTGSTVLLSPDPTTGGSWSWTGPNSFTSASREITLSNIQTSQAGIYTATYVNADGCESAAQTFSITVTDGPVTGNEEDIDDRFGIYPNPFSANVIIKNASTVKQVTFTDMRGRVIKTSSNDQSAMTIPVDNLPPGIYIIQLTDKSNEKYLKRMVKY</sequence>
<dbReference type="SUPFAM" id="SSF110296">
    <property type="entry name" value="Oligoxyloglucan reducing end-specific cellobiohydrolase"/>
    <property type="match status" value="2"/>
</dbReference>
<dbReference type="STRING" id="688867.SAMN05660236_0423"/>
<keyword evidence="5" id="KW-0624">Polysaccharide degradation</keyword>
<dbReference type="InterPro" id="IPR013783">
    <property type="entry name" value="Ig-like_fold"/>
</dbReference>
<reference evidence="8 9" key="1">
    <citation type="submission" date="2017-02" db="EMBL/GenBank/DDBJ databases">
        <authorList>
            <person name="Peterson S.W."/>
        </authorList>
    </citation>
    <scope>NUCLEOTIDE SEQUENCE [LARGE SCALE GENOMIC DNA]</scope>
    <source>
        <strain evidence="8 9">DSM 25262</strain>
    </source>
</reference>
<evidence type="ECO:0000313" key="8">
    <source>
        <dbReference type="EMBL" id="SKC42807.1"/>
    </source>
</evidence>
<evidence type="ECO:0000259" key="7">
    <source>
        <dbReference type="Pfam" id="PF18962"/>
    </source>
</evidence>
<dbReference type="PANTHER" id="PTHR43739:SF2">
    <property type="entry name" value="OLIGOXYLOGLUCAN-REDUCING END-SPECIFIC XYLOGLUCANASE-RELATED"/>
    <property type="match status" value="1"/>
</dbReference>
<organism evidence="8 9">
    <name type="scientific">Ohtaekwangia koreensis</name>
    <dbReference type="NCBI Taxonomy" id="688867"/>
    <lineage>
        <taxon>Bacteria</taxon>
        <taxon>Pseudomonadati</taxon>
        <taxon>Bacteroidota</taxon>
        <taxon>Cytophagia</taxon>
        <taxon>Cytophagales</taxon>
        <taxon>Fulvivirgaceae</taxon>
        <taxon>Ohtaekwangia</taxon>
    </lineage>
</organism>
<dbReference type="InterPro" id="IPR015943">
    <property type="entry name" value="WD40/YVTN_repeat-like_dom_sf"/>
</dbReference>
<dbReference type="InterPro" id="IPR026444">
    <property type="entry name" value="Secre_tail"/>
</dbReference>
<keyword evidence="1" id="KW-0732">Signal</keyword>
<evidence type="ECO:0000256" key="3">
    <source>
        <dbReference type="ARBA" id="ARBA00023277"/>
    </source>
</evidence>
<dbReference type="NCBIfam" id="TIGR04183">
    <property type="entry name" value="Por_Secre_tail"/>
    <property type="match status" value="1"/>
</dbReference>
<dbReference type="EMBL" id="FUZU01000001">
    <property type="protein sequence ID" value="SKC42807.1"/>
    <property type="molecule type" value="Genomic_DNA"/>
</dbReference>
<dbReference type="AlphaFoldDB" id="A0A1T5IUE9"/>
<gene>
    <name evidence="8" type="ORF">SAMN05660236_0423</name>
</gene>
<proteinExistence type="inferred from homology"/>
<evidence type="ECO:0000256" key="1">
    <source>
        <dbReference type="ARBA" id="ARBA00022729"/>
    </source>
</evidence>
<evidence type="ECO:0000313" key="9">
    <source>
        <dbReference type="Proteomes" id="UP000190961"/>
    </source>
</evidence>
<dbReference type="Gene3D" id="2.130.10.10">
    <property type="entry name" value="YVTN repeat-like/Quinoprotein amine dehydrogenase"/>
    <property type="match status" value="2"/>
</dbReference>
<feature type="domain" description="Secretion system C-terminal sorting" evidence="7">
    <location>
        <begin position="848"/>
        <end position="916"/>
    </location>
</feature>
<protein>
    <submittedName>
        <fullName evidence="8">Por secretion system C-terminal sorting domain-containing protein</fullName>
    </submittedName>
</protein>
<evidence type="ECO:0000256" key="4">
    <source>
        <dbReference type="ARBA" id="ARBA00023295"/>
    </source>
</evidence>
<dbReference type="GO" id="GO:0016798">
    <property type="term" value="F:hydrolase activity, acting on glycosyl bonds"/>
    <property type="evidence" value="ECO:0007669"/>
    <property type="project" value="UniProtKB-KW"/>
</dbReference>
<dbReference type="OrthoDB" id="9757809at2"/>
<dbReference type="GO" id="GO:0000272">
    <property type="term" value="P:polysaccharide catabolic process"/>
    <property type="evidence" value="ECO:0007669"/>
    <property type="project" value="UniProtKB-KW"/>
</dbReference>
<comment type="similarity">
    <text evidence="6">Belongs to the glycosyl hydrolase 74 family.</text>
</comment>
<dbReference type="Pfam" id="PF18962">
    <property type="entry name" value="Por_Secre_tail"/>
    <property type="match status" value="1"/>
</dbReference>
<evidence type="ECO:0000256" key="5">
    <source>
        <dbReference type="ARBA" id="ARBA00023326"/>
    </source>
</evidence>
<accession>A0A1T5IUE9</accession>
<keyword evidence="9" id="KW-1185">Reference proteome</keyword>
<dbReference type="Gene3D" id="2.60.40.10">
    <property type="entry name" value="Immunoglobulins"/>
    <property type="match status" value="1"/>
</dbReference>
<keyword evidence="2" id="KW-0378">Hydrolase</keyword>
<evidence type="ECO:0000256" key="6">
    <source>
        <dbReference type="ARBA" id="ARBA00037986"/>
    </source>
</evidence>
<dbReference type="GO" id="GO:0010411">
    <property type="term" value="P:xyloglucan metabolic process"/>
    <property type="evidence" value="ECO:0007669"/>
    <property type="project" value="TreeGrafter"/>
</dbReference>
<dbReference type="PANTHER" id="PTHR43739">
    <property type="entry name" value="XYLOGLUCANASE (EUROFUNG)"/>
    <property type="match status" value="1"/>
</dbReference>
<name>A0A1T5IUE9_9BACT</name>
<dbReference type="InterPro" id="IPR052025">
    <property type="entry name" value="Xyloglucanase_GH74"/>
</dbReference>